<reference evidence="10" key="1">
    <citation type="journal article" date="2021" name="Microb. Physiol.">
        <title>Proteogenomic Insights into the Physiology of Marine, Sulfate-Reducing, Filamentous Desulfonema limicola and Desulfonema magnum.</title>
        <authorList>
            <person name="Schnaars V."/>
            <person name="Wohlbrand L."/>
            <person name="Scheve S."/>
            <person name="Hinrichs C."/>
            <person name="Reinhardt R."/>
            <person name="Rabus R."/>
        </authorList>
    </citation>
    <scope>NUCLEOTIDE SEQUENCE</scope>
    <source>
        <strain evidence="10">5ac10</strain>
    </source>
</reference>
<dbReference type="PROSITE" id="PS00144">
    <property type="entry name" value="ASN_GLN_ASE_1"/>
    <property type="match status" value="1"/>
</dbReference>
<feature type="binding site" evidence="5">
    <location>
        <begin position="90"/>
        <end position="91"/>
    </location>
    <ligand>
        <name>substrate</name>
    </ligand>
</feature>
<dbReference type="PROSITE" id="PS00917">
    <property type="entry name" value="ASN_GLN_ASE_2"/>
    <property type="match status" value="1"/>
</dbReference>
<evidence type="ECO:0000313" key="10">
    <source>
        <dbReference type="EMBL" id="QTA79412.1"/>
    </source>
</evidence>
<feature type="active site" evidence="7">
    <location>
        <position position="90"/>
    </location>
</feature>
<evidence type="ECO:0000259" key="8">
    <source>
        <dbReference type="Pfam" id="PF00710"/>
    </source>
</evidence>
<dbReference type="Pfam" id="PF00710">
    <property type="entry name" value="Asparaginase"/>
    <property type="match status" value="1"/>
</dbReference>
<dbReference type="KEGG" id="dli:dnl_16820"/>
<evidence type="ECO:0000256" key="3">
    <source>
        <dbReference type="ARBA" id="ARBA00022801"/>
    </source>
</evidence>
<dbReference type="SMART" id="SM00870">
    <property type="entry name" value="Asparaginase"/>
    <property type="match status" value="1"/>
</dbReference>
<dbReference type="PANTHER" id="PTHR11707">
    <property type="entry name" value="L-ASPARAGINASE"/>
    <property type="match status" value="1"/>
</dbReference>
<evidence type="ECO:0000256" key="6">
    <source>
        <dbReference type="PROSITE-ProRule" id="PRU10099"/>
    </source>
</evidence>
<protein>
    <recommendedName>
        <fullName evidence="2">asparaginase</fullName>
        <ecNumber evidence="2">3.5.1.1</ecNumber>
    </recommendedName>
</protein>
<dbReference type="RefSeq" id="WP_207691167.1">
    <property type="nucleotide sequence ID" value="NZ_CP061799.1"/>
</dbReference>
<dbReference type="InterPro" id="IPR027473">
    <property type="entry name" value="L-asparaginase_C"/>
</dbReference>
<dbReference type="InterPro" id="IPR027475">
    <property type="entry name" value="Asparaginase/glutaminase_AS2"/>
</dbReference>
<dbReference type="PROSITE" id="PS51732">
    <property type="entry name" value="ASN_GLN_ASE_3"/>
    <property type="match status" value="1"/>
</dbReference>
<feature type="domain" description="L-asparaginase N-terminal" evidence="8">
    <location>
        <begin position="4"/>
        <end position="192"/>
    </location>
</feature>
<feature type="active site" description="O-isoaspartyl threonine intermediate" evidence="4">
    <location>
        <position position="13"/>
    </location>
</feature>
<evidence type="ECO:0000313" key="11">
    <source>
        <dbReference type="Proteomes" id="UP000663720"/>
    </source>
</evidence>
<dbReference type="EC" id="3.5.1.1" evidence="2"/>
<keyword evidence="3" id="KW-0378">Hydrolase</keyword>
<dbReference type="EMBL" id="CP061799">
    <property type="protein sequence ID" value="QTA79412.1"/>
    <property type="molecule type" value="Genomic_DNA"/>
</dbReference>
<dbReference type="InterPro" id="IPR006034">
    <property type="entry name" value="Asparaginase/glutaminase-like"/>
</dbReference>
<evidence type="ECO:0000256" key="4">
    <source>
        <dbReference type="PIRSR" id="PIRSR001220-1"/>
    </source>
</evidence>
<dbReference type="InterPro" id="IPR027474">
    <property type="entry name" value="L-asparaginase_N"/>
</dbReference>
<dbReference type="FunFam" id="3.40.50.1170:FF:000001">
    <property type="entry name" value="L-asparaginase 2"/>
    <property type="match status" value="1"/>
</dbReference>
<accession>A0A975B616</accession>
<evidence type="ECO:0000259" key="9">
    <source>
        <dbReference type="Pfam" id="PF17763"/>
    </source>
</evidence>
<dbReference type="Pfam" id="PF17763">
    <property type="entry name" value="Asparaginase_C"/>
    <property type="match status" value="1"/>
</dbReference>
<dbReference type="SFLD" id="SFLDS00057">
    <property type="entry name" value="Glutaminase/Asparaginase"/>
    <property type="match status" value="1"/>
</dbReference>
<evidence type="ECO:0000256" key="2">
    <source>
        <dbReference type="ARBA" id="ARBA00012920"/>
    </source>
</evidence>
<dbReference type="Proteomes" id="UP000663720">
    <property type="component" value="Chromosome"/>
</dbReference>
<dbReference type="CDD" id="cd08963">
    <property type="entry name" value="L-asparaginase_I"/>
    <property type="match status" value="1"/>
</dbReference>
<dbReference type="PANTHER" id="PTHR11707:SF28">
    <property type="entry name" value="60 KDA LYSOPHOSPHOLIPASE"/>
    <property type="match status" value="1"/>
</dbReference>
<dbReference type="AlphaFoldDB" id="A0A975B616"/>
<dbReference type="PIRSF" id="PIRSF001220">
    <property type="entry name" value="L-ASNase_gatD"/>
    <property type="match status" value="1"/>
</dbReference>
<evidence type="ECO:0000256" key="7">
    <source>
        <dbReference type="PROSITE-ProRule" id="PRU10100"/>
    </source>
</evidence>
<dbReference type="InterPro" id="IPR020827">
    <property type="entry name" value="Asparaginase/glutaminase_AS1"/>
</dbReference>
<evidence type="ECO:0000256" key="1">
    <source>
        <dbReference type="ARBA" id="ARBA00010518"/>
    </source>
</evidence>
<dbReference type="PIRSF" id="PIRSF500176">
    <property type="entry name" value="L_ASNase"/>
    <property type="match status" value="1"/>
</dbReference>
<dbReference type="GO" id="GO:0009066">
    <property type="term" value="P:aspartate family amino acid metabolic process"/>
    <property type="evidence" value="ECO:0007669"/>
    <property type="project" value="UniProtKB-ARBA"/>
</dbReference>
<dbReference type="GO" id="GO:0004067">
    <property type="term" value="F:asparaginase activity"/>
    <property type="evidence" value="ECO:0007669"/>
    <property type="project" value="UniProtKB-UniRule"/>
</dbReference>
<feature type="domain" description="Asparaginase/glutaminase C-terminal" evidence="9">
    <location>
        <begin position="213"/>
        <end position="326"/>
    </location>
</feature>
<keyword evidence="11" id="KW-1185">Reference proteome</keyword>
<evidence type="ECO:0000256" key="5">
    <source>
        <dbReference type="PIRSR" id="PIRSR001220-2"/>
    </source>
</evidence>
<dbReference type="InterPro" id="IPR041725">
    <property type="entry name" value="L-asparaginase_I"/>
</dbReference>
<gene>
    <name evidence="10" type="ORF">dnl_16820</name>
</gene>
<name>A0A975B616_9BACT</name>
<sequence>MNKKIYIAHTGGTIGMKKTSEGYKTCPGFLEQQMAVMPEFKNELMPRYYINEYEPLLDSSDMSPGNWLVIAQDIAQNYDKYDGFIVLHGTDTMAYTASALPFMLQGLQKPVILTGGQIPLCEIRNDSRDNLITAMLIAANYNIPEVCLFFGSKLIRGNRSVKVDANSFEAFDSPNFPLLASCGIGIDINWNLVLPCPVHNLGINVNVLNKSAVAALRLFPGISEDVLRNILKPPIEGLVLETYGVGNGPANNPVLLNVLRSAAERGVVIVNCTQCYRGRVRMGAYATGTALGRAGVISGLDMTAEAALTKMFYLLSQNLPLEAVKAKMQENMKGELTELL</sequence>
<dbReference type="InterPro" id="IPR040919">
    <property type="entry name" value="Asparaginase_C"/>
</dbReference>
<proteinExistence type="inferred from homology"/>
<dbReference type="NCBIfam" id="TIGR00519">
    <property type="entry name" value="asnASE_I"/>
    <property type="match status" value="1"/>
</dbReference>
<dbReference type="PRINTS" id="PR00139">
    <property type="entry name" value="ASNGLNASE"/>
</dbReference>
<dbReference type="InterPro" id="IPR036152">
    <property type="entry name" value="Asp/glu_Ase-like_sf"/>
</dbReference>
<dbReference type="SUPFAM" id="SSF53774">
    <property type="entry name" value="Glutaminase/Asparaginase"/>
    <property type="match status" value="1"/>
</dbReference>
<dbReference type="NCBIfam" id="NF006998">
    <property type="entry name" value="PRK09461.1"/>
    <property type="match status" value="1"/>
</dbReference>
<dbReference type="Gene3D" id="3.40.50.1170">
    <property type="entry name" value="L-asparaginase, N-terminal domain"/>
    <property type="match status" value="1"/>
</dbReference>
<dbReference type="Gene3D" id="3.40.50.40">
    <property type="match status" value="1"/>
</dbReference>
<comment type="similarity">
    <text evidence="1">Belongs to the asparaginase 1 family.</text>
</comment>
<feature type="active site" evidence="6">
    <location>
        <position position="13"/>
    </location>
</feature>
<dbReference type="InterPro" id="IPR006033">
    <property type="entry name" value="AsnA_fam"/>
</dbReference>
<dbReference type="InterPro" id="IPR037152">
    <property type="entry name" value="L-asparaginase_N_sf"/>
</dbReference>
<organism evidence="10 11">
    <name type="scientific">Desulfonema limicola</name>
    <dbReference type="NCBI Taxonomy" id="45656"/>
    <lineage>
        <taxon>Bacteria</taxon>
        <taxon>Pseudomonadati</taxon>
        <taxon>Thermodesulfobacteriota</taxon>
        <taxon>Desulfobacteria</taxon>
        <taxon>Desulfobacterales</taxon>
        <taxon>Desulfococcaceae</taxon>
        <taxon>Desulfonema</taxon>
    </lineage>
</organism>
<feature type="binding site" evidence="5">
    <location>
        <position position="59"/>
    </location>
    <ligand>
        <name>substrate</name>
    </ligand>
</feature>
<dbReference type="FunFam" id="3.40.50.40:FF:000001">
    <property type="entry name" value="L-asparaginase 1"/>
    <property type="match status" value="1"/>
</dbReference>